<dbReference type="InterPro" id="IPR027417">
    <property type="entry name" value="P-loop_NTPase"/>
</dbReference>
<dbReference type="GO" id="GO:0016787">
    <property type="term" value="F:hydrolase activity"/>
    <property type="evidence" value="ECO:0007669"/>
    <property type="project" value="UniProtKB-KW"/>
</dbReference>
<feature type="region of interest" description="Disordered" evidence="4">
    <location>
        <begin position="850"/>
        <end position="886"/>
    </location>
</feature>
<dbReference type="Gene3D" id="3.40.50.300">
    <property type="entry name" value="P-loop containing nucleotide triphosphate hydrolases"/>
    <property type="match status" value="1"/>
</dbReference>
<feature type="region of interest" description="Disordered" evidence="4">
    <location>
        <begin position="1"/>
        <end position="67"/>
    </location>
</feature>
<dbReference type="InterPro" id="IPR038718">
    <property type="entry name" value="SNF2-like_sf"/>
</dbReference>
<evidence type="ECO:0008006" key="9">
    <source>
        <dbReference type="Google" id="ProtNLM"/>
    </source>
</evidence>
<evidence type="ECO:0000313" key="8">
    <source>
        <dbReference type="Proteomes" id="UP001388673"/>
    </source>
</evidence>
<reference evidence="7 8" key="1">
    <citation type="journal article" date="2024" name="bioRxiv">
        <title>Comparative genomics of Cryptococcus and Kwoniella reveals pathogenesis evolution and contrasting karyotype dynamics via intercentromeric recombination or chromosome fusion.</title>
        <authorList>
            <person name="Coelho M.A."/>
            <person name="David-Palma M."/>
            <person name="Shea T."/>
            <person name="Bowers K."/>
            <person name="McGinley-Smith S."/>
            <person name="Mohammad A.W."/>
            <person name="Gnirke A."/>
            <person name="Yurkov A.M."/>
            <person name="Nowrousian M."/>
            <person name="Sun S."/>
            <person name="Cuomo C.A."/>
            <person name="Heitman J."/>
        </authorList>
    </citation>
    <scope>NUCLEOTIDE SEQUENCE [LARGE SCALE GENOMIC DNA]</scope>
    <source>
        <strain evidence="7 8">CBS 13917</strain>
    </source>
</reference>
<dbReference type="RefSeq" id="XP_066805250.1">
    <property type="nucleotide sequence ID" value="XM_066944049.1"/>
</dbReference>
<dbReference type="Pfam" id="PF00176">
    <property type="entry name" value="SNF2-rel_dom"/>
    <property type="match status" value="1"/>
</dbReference>
<dbReference type="SMART" id="SM00490">
    <property type="entry name" value="HELICc"/>
    <property type="match status" value="1"/>
</dbReference>
<dbReference type="InterPro" id="IPR000330">
    <property type="entry name" value="SNF2_N"/>
</dbReference>
<dbReference type="Proteomes" id="UP001388673">
    <property type="component" value="Unassembled WGS sequence"/>
</dbReference>
<dbReference type="GO" id="GO:0005634">
    <property type="term" value="C:nucleus"/>
    <property type="evidence" value="ECO:0007669"/>
    <property type="project" value="TreeGrafter"/>
</dbReference>
<dbReference type="SUPFAM" id="SSF52540">
    <property type="entry name" value="P-loop containing nucleoside triphosphate hydrolases"/>
    <property type="match status" value="2"/>
</dbReference>
<evidence type="ECO:0000256" key="2">
    <source>
        <dbReference type="ARBA" id="ARBA00022801"/>
    </source>
</evidence>
<feature type="compositionally biased region" description="Acidic residues" evidence="4">
    <location>
        <begin position="859"/>
        <end position="868"/>
    </location>
</feature>
<keyword evidence="2" id="KW-0378">Hydrolase</keyword>
<dbReference type="InterPro" id="IPR050496">
    <property type="entry name" value="SNF2_RAD54_helicase_repair"/>
</dbReference>
<feature type="domain" description="Helicase C-terminal" evidence="6">
    <location>
        <begin position="656"/>
        <end position="823"/>
    </location>
</feature>
<dbReference type="PROSITE" id="PS51194">
    <property type="entry name" value="HELICASE_CTER"/>
    <property type="match status" value="1"/>
</dbReference>
<name>A0AAW0Z475_9TREE</name>
<evidence type="ECO:0000256" key="1">
    <source>
        <dbReference type="ARBA" id="ARBA00022741"/>
    </source>
</evidence>
<dbReference type="PANTHER" id="PTHR45629">
    <property type="entry name" value="SNF2/RAD54 FAMILY MEMBER"/>
    <property type="match status" value="1"/>
</dbReference>
<dbReference type="PROSITE" id="PS51192">
    <property type="entry name" value="HELICASE_ATP_BIND_1"/>
    <property type="match status" value="1"/>
</dbReference>
<dbReference type="SMART" id="SM00487">
    <property type="entry name" value="DEXDc"/>
    <property type="match status" value="1"/>
</dbReference>
<dbReference type="EMBL" id="JBCAWK010000002">
    <property type="protein sequence ID" value="KAK8865771.1"/>
    <property type="molecule type" value="Genomic_DNA"/>
</dbReference>
<dbReference type="CDD" id="cd18004">
    <property type="entry name" value="DEXHc_RAD54"/>
    <property type="match status" value="1"/>
</dbReference>
<dbReference type="KEGG" id="kne:92178177"/>
<dbReference type="Gene3D" id="3.40.50.10810">
    <property type="entry name" value="Tandem AAA-ATPase domain"/>
    <property type="match status" value="1"/>
</dbReference>
<feature type="domain" description="Helicase ATP-binding" evidence="5">
    <location>
        <begin position="344"/>
        <end position="514"/>
    </location>
</feature>
<evidence type="ECO:0000313" key="7">
    <source>
        <dbReference type="EMBL" id="KAK8865771.1"/>
    </source>
</evidence>
<feature type="region of interest" description="Disordered" evidence="4">
    <location>
        <begin position="936"/>
        <end position="1012"/>
    </location>
</feature>
<dbReference type="PANTHER" id="PTHR45629:SF7">
    <property type="entry name" value="DNA EXCISION REPAIR PROTEIN ERCC-6-RELATED"/>
    <property type="match status" value="1"/>
</dbReference>
<dbReference type="InterPro" id="IPR001650">
    <property type="entry name" value="Helicase_C-like"/>
</dbReference>
<evidence type="ECO:0000259" key="5">
    <source>
        <dbReference type="PROSITE" id="PS51192"/>
    </source>
</evidence>
<dbReference type="FunFam" id="3.40.50.10810:FF:000020">
    <property type="entry name" value="DNA repair and recombination protein RAD54B"/>
    <property type="match status" value="1"/>
</dbReference>
<keyword evidence="1" id="KW-0547">Nucleotide-binding</keyword>
<accession>A0AAW0Z475</accession>
<proteinExistence type="predicted"/>
<dbReference type="GO" id="GO:0005524">
    <property type="term" value="F:ATP binding"/>
    <property type="evidence" value="ECO:0007669"/>
    <property type="project" value="InterPro"/>
</dbReference>
<evidence type="ECO:0000259" key="6">
    <source>
        <dbReference type="PROSITE" id="PS51194"/>
    </source>
</evidence>
<evidence type="ECO:0000256" key="3">
    <source>
        <dbReference type="ARBA" id="ARBA00022840"/>
    </source>
</evidence>
<dbReference type="Gene3D" id="1.20.120.850">
    <property type="entry name" value="SWI2/SNF2 ATPases, N-terminal domain"/>
    <property type="match status" value="1"/>
</dbReference>
<dbReference type="AlphaFoldDB" id="A0AAW0Z475"/>
<dbReference type="GO" id="GO:0000724">
    <property type="term" value="P:double-strand break repair via homologous recombination"/>
    <property type="evidence" value="ECO:0007669"/>
    <property type="project" value="TreeGrafter"/>
</dbReference>
<sequence length="1066" mass="117986">MTHPPRPKRSLGAIIDSIPTQVDSIPDSCSEGSSGGEDDDDDNLPIPTPRPIPLTPLAVQPRNHAKESARVEMSVGRGGRMVCQVNSGSRQTEYYAVQWRKPQQKKVKTWDGDGFFKVDGTKIVMVGEEGDHLAVGSCGDRVVKPEAEFRIGQYDTIVDREVTAEEFKGSTSILNKPRLTSNVSANPSAYRPTAFAKPFKAPTQTHDPRRLAGYIPAKKLETEEDETPLAGSSRQSSIPFNKPFIPVVAPRAVAAASFYSKPSAKPKGEKIVLGEKSNKERLQWGGALHNPYAPDAVVMKRPDPKLTKLKGTDVVDVVVDPVLAGVMRDHQKEGVKFMYNCVMGMTDAESEGCILADEMGLGKTLQTIALVYTLLKQSPFANQSSSVSKVLIVCPVTLVDNWRREFKKWVDRRVNVLIADGTDYRVSAFINGPHQQVLIIGYERLRKEIKQLASCVPAIDLIVCDEGHRLKSKDNKTTKMFEKLRTQRRIILSGTPVQNDLGEYWAMANFACPGLLGQYTKFAKHYEKPIMRSRTPGCSTKELEEGKEKADELNKLSLQFVLRRTADVLNGYLPPKLLARLLDPTMIGGLIRGAGAQSLALIDMMRKVSNSPMLLRKKDDEGVRADELRSVGAAALQAIPKDTNVNDVTTSGKMLMLDKMLSAIHTTTEEKVVVVSNWTTTLDLIQGLMKIRKYPFLRLDGSIPQKQRQELVETFNRDKKREESFVFLLSAKAGGVGLNLIGGSRLILFDSDWNPSTDSQAMARIHRDGQKRAVYIYRFLTTNAIDEKIYQRQLTKTGLSDQMLDQAQDTKNSFSPAELKDIFTMKLKTDGCLTHDLLGCQCTKPVSERTDDAPVVENGLDEDNEDADDRQGFVTAGEYDPEPTPKMRRKAAAEAKDKLAALKKWTHFDPFNRQSFSGVQDNLLYNILWDAWDGDQTPSTPSGSSVAEEQDMRASKKRKVHGNNGSDDVSDDDAASDDRVLDSHDEDDDDESHGTSILPRKRKSGDKAATGKVIKTTGLSDVATMRHDLKANAEKGGTGRVTFVFEKLSRSNLDKAKAEAAAIDRV</sequence>
<protein>
    <recommendedName>
        <fullName evidence="9">DNA repair and recombination protein RAD54B</fullName>
    </recommendedName>
</protein>
<feature type="compositionally biased region" description="Polar residues" evidence="4">
    <location>
        <begin position="936"/>
        <end position="947"/>
    </location>
</feature>
<dbReference type="CDD" id="cd18793">
    <property type="entry name" value="SF2_C_SNF"/>
    <property type="match status" value="1"/>
</dbReference>
<organism evidence="7 8">
    <name type="scientific">Kwoniella newhampshirensis</name>
    <dbReference type="NCBI Taxonomy" id="1651941"/>
    <lineage>
        <taxon>Eukaryota</taxon>
        <taxon>Fungi</taxon>
        <taxon>Dikarya</taxon>
        <taxon>Basidiomycota</taxon>
        <taxon>Agaricomycotina</taxon>
        <taxon>Tremellomycetes</taxon>
        <taxon>Tremellales</taxon>
        <taxon>Cryptococcaceae</taxon>
        <taxon>Kwoniella</taxon>
    </lineage>
</organism>
<dbReference type="InterPro" id="IPR014001">
    <property type="entry name" value="Helicase_ATP-bd"/>
</dbReference>
<dbReference type="GO" id="GO:0015616">
    <property type="term" value="F:DNA translocase activity"/>
    <property type="evidence" value="ECO:0007669"/>
    <property type="project" value="TreeGrafter"/>
</dbReference>
<dbReference type="GO" id="GO:0007131">
    <property type="term" value="P:reciprocal meiotic recombination"/>
    <property type="evidence" value="ECO:0007669"/>
    <property type="project" value="TreeGrafter"/>
</dbReference>
<keyword evidence="3" id="KW-0067">ATP-binding</keyword>
<comment type="caution">
    <text evidence="7">The sequence shown here is derived from an EMBL/GenBank/DDBJ whole genome shotgun (WGS) entry which is preliminary data.</text>
</comment>
<evidence type="ECO:0000256" key="4">
    <source>
        <dbReference type="SAM" id="MobiDB-lite"/>
    </source>
</evidence>
<gene>
    <name evidence="7" type="ORF">IAR55_000918</name>
</gene>
<keyword evidence="8" id="KW-1185">Reference proteome</keyword>
<dbReference type="Pfam" id="PF00271">
    <property type="entry name" value="Helicase_C"/>
    <property type="match status" value="1"/>
</dbReference>
<dbReference type="GeneID" id="92178177"/>
<dbReference type="InterPro" id="IPR049730">
    <property type="entry name" value="SNF2/RAD54-like_C"/>
</dbReference>